<proteinExistence type="predicted"/>
<dbReference type="Proteomes" id="UP000813824">
    <property type="component" value="Unassembled WGS sequence"/>
</dbReference>
<dbReference type="GO" id="GO:0000307">
    <property type="term" value="C:cyclin-dependent protein kinase holoenzyme complex"/>
    <property type="evidence" value="ECO:0007669"/>
    <property type="project" value="TreeGrafter"/>
</dbReference>
<sequence>MAATPIHPSSLISPTLHSPALTELLEAHPKYSRTLIRYVVEKVIETVRVGMDVDAYKASRGRSAARDDSPESLERFILRVLYMSETRVPILLVALVYIERAKAYLRISQNAWAHERVFMGALIVAHKYLNDISIKNRHWSSCTGIFSPKDVSRIEREFLEVLDFELGFTESDILYHYAPLMALTSLRHHTPHLRAQTPLREPSSPSTSSPYEMLFEIEDLSDSEDGSSCGSSSPPTTPQDVDTDASSSYVNIPSHPHSPIPSTSTPPLTYRHPMSAAIRILHAFPMPVHHVSSHRVQVVKAPSKRTHAQAVHPYSSSSSSGSSPSLSPFSPISKAHHDSLALDRYQRGLY</sequence>
<gene>
    <name evidence="2" type="ORF">BXZ70DRAFT_650534</name>
</gene>
<dbReference type="PANTHER" id="PTHR15615:SF10">
    <property type="entry name" value="PHO85 CYCLIN-2-RELATED"/>
    <property type="match status" value="1"/>
</dbReference>
<reference evidence="2" key="1">
    <citation type="journal article" date="2021" name="New Phytol.">
        <title>Evolutionary innovations through gain and loss of genes in the ectomycorrhizal Boletales.</title>
        <authorList>
            <person name="Wu G."/>
            <person name="Miyauchi S."/>
            <person name="Morin E."/>
            <person name="Kuo A."/>
            <person name="Drula E."/>
            <person name="Varga T."/>
            <person name="Kohler A."/>
            <person name="Feng B."/>
            <person name="Cao Y."/>
            <person name="Lipzen A."/>
            <person name="Daum C."/>
            <person name="Hundley H."/>
            <person name="Pangilinan J."/>
            <person name="Johnson J."/>
            <person name="Barry K."/>
            <person name="LaButti K."/>
            <person name="Ng V."/>
            <person name="Ahrendt S."/>
            <person name="Min B."/>
            <person name="Choi I.G."/>
            <person name="Park H."/>
            <person name="Plett J.M."/>
            <person name="Magnuson J."/>
            <person name="Spatafora J.W."/>
            <person name="Nagy L.G."/>
            <person name="Henrissat B."/>
            <person name="Grigoriev I.V."/>
            <person name="Yang Z.L."/>
            <person name="Xu J."/>
            <person name="Martin F.M."/>
        </authorList>
    </citation>
    <scope>NUCLEOTIDE SEQUENCE</scope>
    <source>
        <strain evidence="2">KKN 215</strain>
    </source>
</reference>
<dbReference type="Pfam" id="PF08613">
    <property type="entry name" value="Cyclin"/>
    <property type="match status" value="1"/>
</dbReference>
<feature type="region of interest" description="Disordered" evidence="1">
    <location>
        <begin position="221"/>
        <end position="268"/>
    </location>
</feature>
<dbReference type="Gene3D" id="1.10.472.10">
    <property type="entry name" value="Cyclin-like"/>
    <property type="match status" value="1"/>
</dbReference>
<dbReference type="GO" id="GO:0016538">
    <property type="term" value="F:cyclin-dependent protein serine/threonine kinase regulator activity"/>
    <property type="evidence" value="ECO:0007669"/>
    <property type="project" value="TreeGrafter"/>
</dbReference>
<evidence type="ECO:0000313" key="3">
    <source>
        <dbReference type="Proteomes" id="UP000813824"/>
    </source>
</evidence>
<dbReference type="AlphaFoldDB" id="A0A8K0UG57"/>
<evidence type="ECO:0000313" key="2">
    <source>
        <dbReference type="EMBL" id="KAH8079440.1"/>
    </source>
</evidence>
<dbReference type="GO" id="GO:0019901">
    <property type="term" value="F:protein kinase binding"/>
    <property type="evidence" value="ECO:0007669"/>
    <property type="project" value="InterPro"/>
</dbReference>
<keyword evidence="3" id="KW-1185">Reference proteome</keyword>
<dbReference type="SUPFAM" id="SSF47954">
    <property type="entry name" value="Cyclin-like"/>
    <property type="match status" value="1"/>
</dbReference>
<dbReference type="PANTHER" id="PTHR15615">
    <property type="match status" value="1"/>
</dbReference>
<organism evidence="2 3">
    <name type="scientific">Cristinia sonorae</name>
    <dbReference type="NCBI Taxonomy" id="1940300"/>
    <lineage>
        <taxon>Eukaryota</taxon>
        <taxon>Fungi</taxon>
        <taxon>Dikarya</taxon>
        <taxon>Basidiomycota</taxon>
        <taxon>Agaricomycotina</taxon>
        <taxon>Agaricomycetes</taxon>
        <taxon>Agaricomycetidae</taxon>
        <taxon>Agaricales</taxon>
        <taxon>Pleurotineae</taxon>
        <taxon>Stephanosporaceae</taxon>
        <taxon>Cristinia</taxon>
    </lineage>
</organism>
<feature type="compositionally biased region" description="Low complexity" evidence="1">
    <location>
        <begin position="252"/>
        <end position="267"/>
    </location>
</feature>
<protein>
    <recommendedName>
        <fullName evidence="4">Cyclin N-terminal domain-containing protein</fullName>
    </recommendedName>
</protein>
<dbReference type="OrthoDB" id="10250320at2759"/>
<feature type="compositionally biased region" description="Low complexity" evidence="1">
    <location>
        <begin position="313"/>
        <end position="333"/>
    </location>
</feature>
<dbReference type="InterPro" id="IPR013922">
    <property type="entry name" value="Cyclin_PHO80-like"/>
</dbReference>
<evidence type="ECO:0008006" key="4">
    <source>
        <dbReference type="Google" id="ProtNLM"/>
    </source>
</evidence>
<dbReference type="InterPro" id="IPR036915">
    <property type="entry name" value="Cyclin-like_sf"/>
</dbReference>
<dbReference type="GO" id="GO:0005634">
    <property type="term" value="C:nucleus"/>
    <property type="evidence" value="ECO:0007669"/>
    <property type="project" value="TreeGrafter"/>
</dbReference>
<feature type="compositionally biased region" description="Polar residues" evidence="1">
    <location>
        <begin position="238"/>
        <end position="251"/>
    </location>
</feature>
<evidence type="ECO:0000256" key="1">
    <source>
        <dbReference type="SAM" id="MobiDB-lite"/>
    </source>
</evidence>
<accession>A0A8K0UG57</accession>
<dbReference type="EMBL" id="JAEVFJ010000056">
    <property type="protein sequence ID" value="KAH8079440.1"/>
    <property type="molecule type" value="Genomic_DNA"/>
</dbReference>
<feature type="region of interest" description="Disordered" evidence="1">
    <location>
        <begin position="295"/>
        <end position="333"/>
    </location>
</feature>
<dbReference type="CDD" id="cd20557">
    <property type="entry name" value="CYCLIN_ScPCL1-like"/>
    <property type="match status" value="1"/>
</dbReference>
<name>A0A8K0UG57_9AGAR</name>
<comment type="caution">
    <text evidence="2">The sequence shown here is derived from an EMBL/GenBank/DDBJ whole genome shotgun (WGS) entry which is preliminary data.</text>
</comment>